<dbReference type="InterPro" id="IPR004792">
    <property type="entry name" value="BaiN-like"/>
</dbReference>
<dbReference type="SUPFAM" id="SSF160996">
    <property type="entry name" value="HI0933 insert domain-like"/>
    <property type="match status" value="1"/>
</dbReference>
<keyword evidence="3" id="KW-0274">FAD</keyword>
<evidence type="ECO:0000259" key="5">
    <source>
        <dbReference type="Pfam" id="PF22780"/>
    </source>
</evidence>
<dbReference type="RefSeq" id="WP_213349895.1">
    <property type="nucleotide sequence ID" value="NZ_JAEDAM010000099.1"/>
</dbReference>
<dbReference type="Pfam" id="PF22780">
    <property type="entry name" value="HI0933_like_1st"/>
    <property type="match status" value="1"/>
</dbReference>
<keyword evidence="2" id="KW-0285">Flavoprotein</keyword>
<comment type="cofactor">
    <cofactor evidence="1">
        <name>FAD</name>
        <dbReference type="ChEBI" id="CHEBI:57692"/>
    </cofactor>
</comment>
<dbReference type="Proteomes" id="UP000680365">
    <property type="component" value="Unassembled WGS sequence"/>
</dbReference>
<proteinExistence type="predicted"/>
<gene>
    <name evidence="6" type="ORF">VAMP_262149n3</name>
</gene>
<dbReference type="Pfam" id="PF03486">
    <property type="entry name" value="HI0933_like"/>
    <property type="match status" value="1"/>
</dbReference>
<dbReference type="Gene3D" id="1.10.8.260">
    <property type="entry name" value="HI0933 insert domain-like"/>
    <property type="match status" value="1"/>
</dbReference>
<dbReference type="EMBL" id="JAEDAM010000099">
    <property type="protein sequence ID" value="MBS8122478.1"/>
    <property type="molecule type" value="Genomic_DNA"/>
</dbReference>
<evidence type="ECO:0000256" key="2">
    <source>
        <dbReference type="ARBA" id="ARBA00022630"/>
    </source>
</evidence>
<evidence type="ECO:0000256" key="3">
    <source>
        <dbReference type="ARBA" id="ARBA00022827"/>
    </source>
</evidence>
<evidence type="ECO:0000259" key="4">
    <source>
        <dbReference type="Pfam" id="PF03486"/>
    </source>
</evidence>
<accession>A0ABS5QMV8</accession>
<evidence type="ECO:0000256" key="1">
    <source>
        <dbReference type="ARBA" id="ARBA00001974"/>
    </source>
</evidence>
<dbReference type="Gene3D" id="3.50.50.60">
    <property type="entry name" value="FAD/NAD(P)-binding domain"/>
    <property type="match status" value="1"/>
</dbReference>
<dbReference type="NCBIfam" id="TIGR00275">
    <property type="entry name" value="aminoacetone oxidase family FAD-binding enzyme"/>
    <property type="match status" value="1"/>
</dbReference>
<dbReference type="InterPro" id="IPR057661">
    <property type="entry name" value="RsdA/BaiN/AoA(So)_Rossmann"/>
</dbReference>
<evidence type="ECO:0000313" key="7">
    <source>
        <dbReference type="Proteomes" id="UP000680365"/>
    </source>
</evidence>
<dbReference type="Gene3D" id="2.40.30.10">
    <property type="entry name" value="Translation factors"/>
    <property type="match status" value="1"/>
</dbReference>
<sequence length="409" mass="46070">MKKIGIIGGGASGIMLSASLIENGFDGKITIFEKNNRLGSKVLISGGGRCNITTGITNKKEFISKYPRGQKFVKYYYGKFGPTKVYERFQKQGIELKIEKDMRVFPKSNSSNDVLNIFYKIFEKNNVDIKYQTVVNNITKTGNIFKVYTQNKIFEFDKIIISTGGNAYSHTGSSGDGYSFAKNFGHKITKLGPSLNSFKTKQDFTSISGISFQDGYFKYNGKNIYGSILFTHFGITGPATFILSSNSSFEKITEKTPLKVKFIANKNYDYIFLEKYILENIEKFPRKYIKNILYKLYPNKFVDLILSFLGIESEKRACYLSKDKRKLISNNFGNGFEIDLISRKAGDEFVTAGGIELGQVDINTLESKLISGLYFVGEILDVDGYTGGFNLRWCWASAYCLGKSKKLGE</sequence>
<dbReference type="PANTHER" id="PTHR42887">
    <property type="entry name" value="OS12G0638800 PROTEIN"/>
    <property type="match status" value="1"/>
</dbReference>
<evidence type="ECO:0000313" key="6">
    <source>
        <dbReference type="EMBL" id="MBS8122478.1"/>
    </source>
</evidence>
<keyword evidence="7" id="KW-1185">Reference proteome</keyword>
<dbReference type="InterPro" id="IPR055178">
    <property type="entry name" value="RsdA/BaiN/AoA(So)-like_dom"/>
</dbReference>
<dbReference type="InterPro" id="IPR023166">
    <property type="entry name" value="BaiN-like_dom_sf"/>
</dbReference>
<name>A0ABS5QMV8_9BACT</name>
<dbReference type="SUPFAM" id="SSF51905">
    <property type="entry name" value="FAD/NAD(P)-binding domain"/>
    <property type="match status" value="1"/>
</dbReference>
<comment type="caution">
    <text evidence="6">The sequence shown here is derived from an EMBL/GenBank/DDBJ whole genome shotgun (WGS) entry which is preliminary data.</text>
</comment>
<protein>
    <submittedName>
        <fullName evidence="6">NAD(FAD)-utilizing dehydrogenase</fullName>
    </submittedName>
</protein>
<feature type="domain" description="RsdA/BaiN/AoA(So)-like Rossmann fold-like" evidence="4">
    <location>
        <begin position="3"/>
        <end position="403"/>
    </location>
</feature>
<dbReference type="InterPro" id="IPR036188">
    <property type="entry name" value="FAD/NAD-bd_sf"/>
</dbReference>
<dbReference type="PANTHER" id="PTHR42887:SF2">
    <property type="entry name" value="OS12G0638800 PROTEIN"/>
    <property type="match status" value="1"/>
</dbReference>
<reference evidence="6 7" key="1">
    <citation type="journal article" date="2021" name="Nat. Commun.">
        <title>Reductive evolution and unique predatory mode in the CPR bacterium Vampirococcus lugosii.</title>
        <authorList>
            <person name="Moreira D."/>
            <person name="Zivanovic Y."/>
            <person name="Lopez-Archilla A.I."/>
            <person name="Iniesto M."/>
            <person name="Lopez-Garcia P."/>
        </authorList>
    </citation>
    <scope>NUCLEOTIDE SEQUENCE [LARGE SCALE GENOMIC DNA]</scope>
    <source>
        <strain evidence="6">Chiprana</strain>
    </source>
</reference>
<feature type="domain" description="RsdA/BaiN/AoA(So)-like insert" evidence="5">
    <location>
        <begin position="193"/>
        <end position="332"/>
    </location>
</feature>
<organism evidence="6 7">
    <name type="scientific">Candidatus Vampirococcus lugosii</name>
    <dbReference type="NCBI Taxonomy" id="2789015"/>
    <lineage>
        <taxon>Bacteria</taxon>
        <taxon>Candidatus Absconditibacteriota</taxon>
        <taxon>Vampirococcus</taxon>
    </lineage>
</organism>